<gene>
    <name evidence="6" type="ORF">HNR20_003866</name>
</gene>
<reference evidence="6 7" key="1">
    <citation type="submission" date="2020-08" db="EMBL/GenBank/DDBJ databases">
        <title>Sequencing the genomes of 1000 actinobacteria strains.</title>
        <authorList>
            <person name="Klenk H.-P."/>
        </authorList>
    </citation>
    <scope>NUCLEOTIDE SEQUENCE [LARGE SCALE GENOMIC DNA]</scope>
    <source>
        <strain evidence="6 7">DSM 103125</strain>
    </source>
</reference>
<dbReference type="SUPFAM" id="SSF69318">
    <property type="entry name" value="Integrin alpha N-terminal domain"/>
    <property type="match status" value="1"/>
</dbReference>
<evidence type="ECO:0000256" key="1">
    <source>
        <dbReference type="ARBA" id="ARBA00022729"/>
    </source>
</evidence>
<keyword evidence="1 5" id="KW-0732">Signal</keyword>
<dbReference type="GO" id="GO:0016787">
    <property type="term" value="F:hydrolase activity"/>
    <property type="evidence" value="ECO:0007669"/>
    <property type="project" value="UniProtKB-KW"/>
</dbReference>
<sequence length="1077" mass="111505">MAGRKTATVRSCLAAGVAVLTAVALAGISGEPAEYFAAGPDGVTGGVENRSDEAASARTARKTGKPVQVKSLTSETTEVFALPDGQFRAELSLGPTRVRRGDDWVPVDLTLHRDADGTVRPAAHPFDLAISGPRPDGTHELAAVGKGDDRVAVNWVGALPEPQLREDRATYVDALPGVDLVVRASRIGQETLFVVKTRAALSRVARLSLPVTGRNVADIQRGVGGDLAVKDATGRTIATTPALKMWDARVDAQGEPASKTPVASAVAKVAGAAAGSALALTLTPDEKWLAAPERKYPITIDPQINPLSTTFDTFVQANEGVDRGGEADLRLGKLGTTGPITRSFARWDTTALVGKQINSATISLWNWWSVQCAARSWELWTTGSISDGIVWSNQPAWNYQESVSTASAGYDTPCDDNWVGVTATSFFQRAANAGDTRADMGLRATDETDSTAFKQFRSRNYSGTTSVPKAVVTYNSYPTVTARSTVPATSCVTGSGRPTVNTVTPQLKATVSDGEGTAMAVTFEWWAMNSDTPIGSAVLSGVGNGATAATTVPAGAFADGGIYRWRVKASDGVTGSDPWSSFCEMQVYTTVPPVTGCTGGTESDFNGDGVADVAIADPEATTNSQIRAGQVHVSYGGSSAVQTLQEGVDKVPGAPEPGDRFGTSISSYDANNDGCTDLAVGVPFQDVSGLQDAGVVLVLLGSPAGLAKGPASLTYHQDVTNVPDTAEAFDWFGYAVAGSQTASGQPYLVIGAPGESLAAPVTGIVHYIRGNVNVALSQGAGIPGAAEIDDRTGYAVAASKYHWGVSSPGEAIGTEVFAGAVNVFSHTLTSGLPTLAAELNQDKTTGSGKAEANDNFGKSIAIAPYRPVGSAQGTPDSLVAVGAPGEDDEIRRPDVAHADVGQAEVYHVTAANTSERVELITSEPLTPTQLSPGDYLGEKVVVVNTNPAVESTSSTMFIAIGIPGRDGSAPTEDGSVVTRDSGQVWVLPAVDSWPHKPVRISRNGVSPPGYPRPGEIIGTSLGATSKRLLVATPYGTDAVYGFSWSNLASGSTAPTDTWQPGVNGFPANVSTFGAAVN</sequence>
<keyword evidence="7" id="KW-1185">Reference proteome</keyword>
<name>A0A840W8J3_9ACTN</name>
<dbReference type="InterPro" id="IPR013519">
    <property type="entry name" value="Int_alpha_beta-p"/>
</dbReference>
<dbReference type="SMART" id="SM00191">
    <property type="entry name" value="Int_alpha"/>
    <property type="match status" value="3"/>
</dbReference>
<evidence type="ECO:0000313" key="6">
    <source>
        <dbReference type="EMBL" id="MBB5479361.1"/>
    </source>
</evidence>
<evidence type="ECO:0000256" key="3">
    <source>
        <dbReference type="ARBA" id="ARBA00022801"/>
    </source>
</evidence>
<evidence type="ECO:0000256" key="5">
    <source>
        <dbReference type="SAM" id="SignalP"/>
    </source>
</evidence>
<keyword evidence="3" id="KW-0378">Hydrolase</keyword>
<keyword evidence="4" id="KW-0325">Glycoprotein</keyword>
<dbReference type="EMBL" id="JACHDP010000001">
    <property type="protein sequence ID" value="MBB5479361.1"/>
    <property type="molecule type" value="Genomic_DNA"/>
</dbReference>
<organism evidence="6 7">
    <name type="scientific">Micromonospora parathelypteridis</name>
    <dbReference type="NCBI Taxonomy" id="1839617"/>
    <lineage>
        <taxon>Bacteria</taxon>
        <taxon>Bacillati</taxon>
        <taxon>Actinomycetota</taxon>
        <taxon>Actinomycetes</taxon>
        <taxon>Micromonosporales</taxon>
        <taxon>Micromonosporaceae</taxon>
        <taxon>Micromonospora</taxon>
    </lineage>
</organism>
<accession>A0A840W8J3</accession>
<evidence type="ECO:0000256" key="2">
    <source>
        <dbReference type="ARBA" id="ARBA00022737"/>
    </source>
</evidence>
<dbReference type="PANTHER" id="PTHR23221">
    <property type="entry name" value="GLYCOSYLPHOSPHATIDYLINOSITOL PHOSPHOLIPASE D"/>
    <property type="match status" value="1"/>
</dbReference>
<dbReference type="InterPro" id="IPR028994">
    <property type="entry name" value="Integrin_alpha_N"/>
</dbReference>
<dbReference type="PANTHER" id="PTHR23221:SF7">
    <property type="entry name" value="PHOSPHATIDYLINOSITOL-GLYCAN-SPECIFIC PHOSPHOLIPASE D"/>
    <property type="match status" value="1"/>
</dbReference>
<feature type="signal peptide" evidence="5">
    <location>
        <begin position="1"/>
        <end position="26"/>
    </location>
</feature>
<evidence type="ECO:0000313" key="7">
    <source>
        <dbReference type="Proteomes" id="UP000586947"/>
    </source>
</evidence>
<comment type="caution">
    <text evidence="6">The sequence shown here is derived from an EMBL/GenBank/DDBJ whole genome shotgun (WGS) entry which is preliminary data.</text>
</comment>
<proteinExistence type="predicted"/>
<dbReference type="RefSeq" id="WP_229686965.1">
    <property type="nucleotide sequence ID" value="NZ_BMNF01000001.1"/>
</dbReference>
<evidence type="ECO:0000256" key="4">
    <source>
        <dbReference type="ARBA" id="ARBA00023180"/>
    </source>
</evidence>
<dbReference type="Gene3D" id="2.130.10.130">
    <property type="entry name" value="Integrin alpha, N-terminal"/>
    <property type="match status" value="1"/>
</dbReference>
<dbReference type="InterPro" id="IPR013517">
    <property type="entry name" value="FG-GAP"/>
</dbReference>
<dbReference type="Proteomes" id="UP000586947">
    <property type="component" value="Unassembled WGS sequence"/>
</dbReference>
<feature type="chain" id="PRO_5038407264" evidence="5">
    <location>
        <begin position="27"/>
        <end position="1077"/>
    </location>
</feature>
<dbReference type="Pfam" id="PF01839">
    <property type="entry name" value="FG-GAP"/>
    <property type="match status" value="1"/>
</dbReference>
<protein>
    <submittedName>
        <fullName evidence="6">Uncharacterized protein</fullName>
    </submittedName>
</protein>
<dbReference type="AlphaFoldDB" id="A0A840W8J3"/>
<keyword evidence="2" id="KW-0677">Repeat</keyword>
<dbReference type="PROSITE" id="PS51470">
    <property type="entry name" value="FG_GAP"/>
    <property type="match status" value="2"/>
</dbReference>